<reference evidence="4" key="1">
    <citation type="journal article" date="2015" name="Genome Announc.">
        <title>Draft Genome Sequence of the Pathogenic Filamentous Fungus Aspergillus udagawae Strain IFM 46973T.</title>
        <authorList>
            <person name="Kusuya Y."/>
            <person name="Takahashi-Nakaguchi A."/>
            <person name="Takahashi H."/>
            <person name="Yaguchi T."/>
        </authorList>
    </citation>
    <scope>NUCLEOTIDE SEQUENCE</scope>
    <source>
        <strain evidence="4">IFM 46973</strain>
    </source>
</reference>
<evidence type="ECO:0000313" key="5">
    <source>
        <dbReference type="Proteomes" id="UP000036893"/>
    </source>
</evidence>
<dbReference type="GeneID" id="66987834"/>
<accession>A0A8E0QHC6</accession>
<sequence>MPSSTNNPISPEVKARLRPKLKGYRACNDEDDTVRFLETCYMFLPPDGQKNLYNDIWACQSNDELRGLAETLDTGLIRPLLANANHTPEVGTSYSAEEDTIDLISPDYQKVLERLQKKCLQRDGNKCVISGSYDQNSDHSDEALTGPLEAAHILPSVLGGPKDERKALSDIWANLYRYFPALQSRLKFTLEDINREHNAIMMLFPLDREFKAFRLILEATSTSYCYRVKTFPHFATAYRRFLPADGLVTLTSQSKRCQPPSPILLAVHAAIGNILHASGRGKKIRTVMQESKEDWACMAGDGSTDVGELLSVTSLALLASSDQTRRHQNGQRRGKRHSSPPEADAVRKKKGDFLGGNDGI</sequence>
<feature type="domain" description="HNH nuclease" evidence="2">
    <location>
        <begin position="127"/>
        <end position="217"/>
    </location>
</feature>
<comment type="caution">
    <text evidence="4">The sequence shown here is derived from an EMBL/GenBank/DDBJ whole genome shotgun (WGS) entry which is preliminary data.</text>
</comment>
<dbReference type="Proteomes" id="UP000465221">
    <property type="component" value="Unassembled WGS sequence"/>
</dbReference>
<dbReference type="RefSeq" id="XP_043141806.1">
    <property type="nucleotide sequence ID" value="XM_043285871.1"/>
</dbReference>
<reference evidence="3 6" key="2">
    <citation type="submission" date="2020-01" db="EMBL/GenBank/DDBJ databases">
        <title>Draft genome sequence of Aspergillus udagawae IFM 46972.</title>
        <authorList>
            <person name="Takahashi H."/>
            <person name="Yaguchi T."/>
        </authorList>
    </citation>
    <scope>NUCLEOTIDE SEQUENCE [LARGE SCALE GENOMIC DNA]</scope>
    <source>
        <strain evidence="3 6">IFM 46972</strain>
    </source>
</reference>
<name>A0A8E0QHC6_9EURO</name>
<dbReference type="AlphaFoldDB" id="A0A8E0QHC6"/>
<feature type="region of interest" description="Disordered" evidence="1">
    <location>
        <begin position="320"/>
        <end position="360"/>
    </location>
</feature>
<dbReference type="Pfam" id="PF13391">
    <property type="entry name" value="HNH_2"/>
    <property type="match status" value="1"/>
</dbReference>
<evidence type="ECO:0000313" key="3">
    <source>
        <dbReference type="EMBL" id="GFF45491.1"/>
    </source>
</evidence>
<organism evidence="4 5">
    <name type="scientific">Aspergillus udagawae</name>
    <dbReference type="NCBI Taxonomy" id="91492"/>
    <lineage>
        <taxon>Eukaryota</taxon>
        <taxon>Fungi</taxon>
        <taxon>Dikarya</taxon>
        <taxon>Ascomycota</taxon>
        <taxon>Pezizomycotina</taxon>
        <taxon>Eurotiomycetes</taxon>
        <taxon>Eurotiomycetidae</taxon>
        <taxon>Eurotiales</taxon>
        <taxon>Aspergillaceae</taxon>
        <taxon>Aspergillus</taxon>
        <taxon>Aspergillus subgen. Fumigati</taxon>
    </lineage>
</organism>
<dbReference type="EMBL" id="BBXM02000001">
    <property type="protein sequence ID" value="GIC84540.1"/>
    <property type="molecule type" value="Genomic_DNA"/>
</dbReference>
<gene>
    <name evidence="4" type="ORF">Aud_000358</name>
    <name evidence="3" type="ORF">IFM46972_07806</name>
</gene>
<dbReference type="Proteomes" id="UP000036893">
    <property type="component" value="Unassembled WGS sequence"/>
</dbReference>
<evidence type="ECO:0000313" key="4">
    <source>
        <dbReference type="EMBL" id="GIC84540.1"/>
    </source>
</evidence>
<evidence type="ECO:0000259" key="2">
    <source>
        <dbReference type="Pfam" id="PF13391"/>
    </source>
</evidence>
<protein>
    <recommendedName>
        <fullName evidence="2">HNH nuclease domain-containing protein</fullName>
    </recommendedName>
</protein>
<evidence type="ECO:0000313" key="6">
    <source>
        <dbReference type="Proteomes" id="UP000465221"/>
    </source>
</evidence>
<reference evidence="4" key="3">
    <citation type="submission" date="2021-01" db="EMBL/GenBank/DDBJ databases">
        <title>Pan-genome distribution and transcriptional activeness of fungal secondary metabolism genes in Aspergillus section Fumigati.</title>
        <authorList>
            <person name="Takahashi H."/>
            <person name="Umemura M."/>
            <person name="Ninomiya A."/>
            <person name="Kusuya Y."/>
            <person name="Urayama S."/>
            <person name="Shimizu M."/>
            <person name="Watanabe A."/>
            <person name="Kamei K."/>
            <person name="Yaguchi T."/>
            <person name="Hagiwara D."/>
        </authorList>
    </citation>
    <scope>NUCLEOTIDE SEQUENCE</scope>
    <source>
        <strain evidence="4">IFM 46973</strain>
    </source>
</reference>
<feature type="compositionally biased region" description="Basic residues" evidence="1">
    <location>
        <begin position="326"/>
        <end position="338"/>
    </location>
</feature>
<proteinExistence type="predicted"/>
<dbReference type="InterPro" id="IPR003615">
    <property type="entry name" value="HNH_nuc"/>
</dbReference>
<evidence type="ECO:0000256" key="1">
    <source>
        <dbReference type="SAM" id="MobiDB-lite"/>
    </source>
</evidence>
<dbReference type="EMBL" id="BLKC01000062">
    <property type="protein sequence ID" value="GFF45491.1"/>
    <property type="molecule type" value="Genomic_DNA"/>
</dbReference>